<evidence type="ECO:0000256" key="3">
    <source>
        <dbReference type="ARBA" id="ARBA00022989"/>
    </source>
</evidence>
<dbReference type="InterPro" id="IPR003807">
    <property type="entry name" value="DUF202"/>
</dbReference>
<dbReference type="Pfam" id="PF02656">
    <property type="entry name" value="DUF202"/>
    <property type="match status" value="1"/>
</dbReference>
<evidence type="ECO:0000313" key="8">
    <source>
        <dbReference type="Proteomes" id="UP001595912"/>
    </source>
</evidence>
<feature type="domain" description="DUF202" evidence="6">
    <location>
        <begin position="11"/>
        <end position="70"/>
    </location>
</feature>
<protein>
    <submittedName>
        <fullName evidence="7">DUF202 domain-containing protein</fullName>
    </submittedName>
</protein>
<keyword evidence="2 5" id="KW-0812">Transmembrane</keyword>
<reference evidence="8" key="1">
    <citation type="journal article" date="2019" name="Int. J. Syst. Evol. Microbiol.">
        <title>The Global Catalogue of Microorganisms (GCM) 10K type strain sequencing project: providing services to taxonomists for standard genome sequencing and annotation.</title>
        <authorList>
            <consortium name="The Broad Institute Genomics Platform"/>
            <consortium name="The Broad Institute Genome Sequencing Center for Infectious Disease"/>
            <person name="Wu L."/>
            <person name="Ma J."/>
        </authorList>
    </citation>
    <scope>NUCLEOTIDE SEQUENCE [LARGE SCALE GENOMIC DNA]</scope>
    <source>
        <strain evidence="8">CGMCC 4.7152</strain>
    </source>
</reference>
<feature type="transmembrane region" description="Helical" evidence="5">
    <location>
        <begin position="81"/>
        <end position="101"/>
    </location>
</feature>
<sequence>MSPPATDDGPPGAQLERTMLSWRRTTVSFTAVALLLARLAVLEAPRPLALVAVAAIGLTWAGAIHLIRMRIRALTLPVGRTLPLVVTLTLLYCATGTLLLVS</sequence>
<organism evidence="7 8">
    <name type="scientific">Dactylosporangium cerinum</name>
    <dbReference type="NCBI Taxonomy" id="1434730"/>
    <lineage>
        <taxon>Bacteria</taxon>
        <taxon>Bacillati</taxon>
        <taxon>Actinomycetota</taxon>
        <taxon>Actinomycetes</taxon>
        <taxon>Micromonosporales</taxon>
        <taxon>Micromonosporaceae</taxon>
        <taxon>Dactylosporangium</taxon>
    </lineage>
</organism>
<dbReference type="EMBL" id="JBHSIU010000059">
    <property type="protein sequence ID" value="MFC5004307.1"/>
    <property type="molecule type" value="Genomic_DNA"/>
</dbReference>
<keyword evidence="4 5" id="KW-0472">Membrane</keyword>
<evidence type="ECO:0000256" key="1">
    <source>
        <dbReference type="ARBA" id="ARBA00004127"/>
    </source>
</evidence>
<proteinExistence type="predicted"/>
<evidence type="ECO:0000313" key="7">
    <source>
        <dbReference type="EMBL" id="MFC5004307.1"/>
    </source>
</evidence>
<feature type="transmembrane region" description="Helical" evidence="5">
    <location>
        <begin position="48"/>
        <end position="69"/>
    </location>
</feature>
<name>A0ABV9WA79_9ACTN</name>
<gene>
    <name evidence="7" type="ORF">ACFPIJ_41590</name>
</gene>
<accession>A0ABV9WA79</accession>
<keyword evidence="3 5" id="KW-1133">Transmembrane helix</keyword>
<comment type="subcellular location">
    <subcellularLocation>
        <location evidence="1">Endomembrane system</location>
        <topology evidence="1">Multi-pass membrane protein</topology>
    </subcellularLocation>
</comment>
<evidence type="ECO:0000256" key="5">
    <source>
        <dbReference type="SAM" id="Phobius"/>
    </source>
</evidence>
<evidence type="ECO:0000256" key="2">
    <source>
        <dbReference type="ARBA" id="ARBA00022692"/>
    </source>
</evidence>
<comment type="caution">
    <text evidence="7">The sequence shown here is derived from an EMBL/GenBank/DDBJ whole genome shotgun (WGS) entry which is preliminary data.</text>
</comment>
<evidence type="ECO:0000256" key="4">
    <source>
        <dbReference type="ARBA" id="ARBA00023136"/>
    </source>
</evidence>
<keyword evidence="8" id="KW-1185">Reference proteome</keyword>
<feature type="transmembrane region" description="Helical" evidence="5">
    <location>
        <begin position="25"/>
        <end position="42"/>
    </location>
</feature>
<evidence type="ECO:0000259" key="6">
    <source>
        <dbReference type="Pfam" id="PF02656"/>
    </source>
</evidence>
<dbReference type="RefSeq" id="WP_380124059.1">
    <property type="nucleotide sequence ID" value="NZ_JBHSIU010000059.1"/>
</dbReference>
<dbReference type="Proteomes" id="UP001595912">
    <property type="component" value="Unassembled WGS sequence"/>
</dbReference>